<sequence>MIPPSLDTRASRWTAKTLRRRRSCRESPSESESEEDGCSGRLQQAIRASPRRAGAFTSEREVPSLRPTRRMGVGSGRAAHELESSSGDARVVSLDVGNLVPRHVTQTETADVWWCTRPGSKGDQKLPAPISLALAGDHDGTTHDGRARVDSLPKELAPLLLQEEGGRVGYDNWCRLRPHQDAHGCCQRVVSTARQS</sequence>
<evidence type="ECO:0000313" key="3">
    <source>
        <dbReference type="Proteomes" id="UP001165083"/>
    </source>
</evidence>
<feature type="region of interest" description="Disordered" evidence="1">
    <location>
        <begin position="1"/>
        <end position="84"/>
    </location>
</feature>
<accession>A0A9W7CW69</accession>
<evidence type="ECO:0000313" key="2">
    <source>
        <dbReference type="EMBL" id="GMF41000.1"/>
    </source>
</evidence>
<keyword evidence="3" id="KW-1185">Reference proteome</keyword>
<reference evidence="2" key="1">
    <citation type="submission" date="2023-04" db="EMBL/GenBank/DDBJ databases">
        <title>Phytophthora lilii NBRC 32176.</title>
        <authorList>
            <person name="Ichikawa N."/>
            <person name="Sato H."/>
            <person name="Tonouchi N."/>
        </authorList>
    </citation>
    <scope>NUCLEOTIDE SEQUENCE</scope>
    <source>
        <strain evidence="2">NBRC 32176</strain>
    </source>
</reference>
<dbReference type="EMBL" id="BSXW01002130">
    <property type="protein sequence ID" value="GMF41000.1"/>
    <property type="molecule type" value="Genomic_DNA"/>
</dbReference>
<proteinExistence type="predicted"/>
<organism evidence="2 3">
    <name type="scientific">Phytophthora lilii</name>
    <dbReference type="NCBI Taxonomy" id="2077276"/>
    <lineage>
        <taxon>Eukaryota</taxon>
        <taxon>Sar</taxon>
        <taxon>Stramenopiles</taxon>
        <taxon>Oomycota</taxon>
        <taxon>Peronosporomycetes</taxon>
        <taxon>Peronosporales</taxon>
        <taxon>Peronosporaceae</taxon>
        <taxon>Phytophthora</taxon>
    </lineage>
</organism>
<comment type="caution">
    <text evidence="2">The sequence shown here is derived from an EMBL/GenBank/DDBJ whole genome shotgun (WGS) entry which is preliminary data.</text>
</comment>
<name>A0A9W7CW69_9STRA</name>
<dbReference type="Proteomes" id="UP001165083">
    <property type="component" value="Unassembled WGS sequence"/>
</dbReference>
<evidence type="ECO:0000256" key="1">
    <source>
        <dbReference type="SAM" id="MobiDB-lite"/>
    </source>
</evidence>
<gene>
    <name evidence="2" type="ORF">Plil01_001662000</name>
</gene>
<protein>
    <submittedName>
        <fullName evidence="2">Unnamed protein product</fullName>
    </submittedName>
</protein>
<dbReference type="AlphaFoldDB" id="A0A9W7CW69"/>